<dbReference type="Proteomes" id="UP000075243">
    <property type="component" value="Chromosome 7"/>
</dbReference>
<evidence type="ECO:0000256" key="1">
    <source>
        <dbReference type="ARBA" id="ARBA00022614"/>
    </source>
</evidence>
<reference evidence="6 7" key="1">
    <citation type="journal article" date="2012" name="Nat. Biotechnol.">
        <title>Draft genome sequence of pigeonpea (Cajanus cajan), an orphan legume crop of resource-poor farmers.</title>
        <authorList>
            <person name="Varshney R.K."/>
            <person name="Chen W."/>
            <person name="Li Y."/>
            <person name="Bharti A.K."/>
            <person name="Saxena R.K."/>
            <person name="Schlueter J.A."/>
            <person name="Donoghue M.T."/>
            <person name="Azam S."/>
            <person name="Fan G."/>
            <person name="Whaley A.M."/>
            <person name="Farmer A.D."/>
            <person name="Sheridan J."/>
            <person name="Iwata A."/>
            <person name="Tuteja R."/>
            <person name="Penmetsa R.V."/>
            <person name="Wu W."/>
            <person name="Upadhyaya H.D."/>
            <person name="Yang S.P."/>
            <person name="Shah T."/>
            <person name="Saxena K.B."/>
            <person name="Michael T."/>
            <person name="McCombie W.R."/>
            <person name="Yang B."/>
            <person name="Zhang G."/>
            <person name="Yang H."/>
            <person name="Wang J."/>
            <person name="Spillane C."/>
            <person name="Cook D.R."/>
            <person name="May G.D."/>
            <person name="Xu X."/>
            <person name="Jackson S.A."/>
        </authorList>
    </citation>
    <scope>NUCLEOTIDE SEQUENCE [LARGE SCALE GENOMIC DNA]</scope>
    <source>
        <strain evidence="7">cv. Asha</strain>
    </source>
</reference>
<dbReference type="Pfam" id="PF00560">
    <property type="entry name" value="LRR_1"/>
    <property type="match status" value="2"/>
</dbReference>
<feature type="signal peptide" evidence="4">
    <location>
        <begin position="1"/>
        <end position="32"/>
    </location>
</feature>
<evidence type="ECO:0000256" key="2">
    <source>
        <dbReference type="ARBA" id="ARBA00022729"/>
    </source>
</evidence>
<evidence type="ECO:0000313" key="7">
    <source>
        <dbReference type="Proteomes" id="UP000075243"/>
    </source>
</evidence>
<keyword evidence="1" id="KW-0433">Leucine-rich repeat</keyword>
<protein>
    <recommendedName>
        <fullName evidence="5">Leucine-rich repeat-containing N-terminal plant-type domain-containing protein</fullName>
    </recommendedName>
</protein>
<sequence>MVRVKSLLKETSMMTFLAIFLLLSDPFGVANANSEGDALFALRKAVKDPNNVLQSWDPTLVDPCTWFHVTCDDDKRVTRLDLGHAKLSGPLVPELGRLQRLQFLELYKNDLIGPIPKELGDLKNLVSLGLYQNNLTGSIPATLSNLSNIKFLRLNSNKLTGRIPRELTKLANLKIFFKNNPRLKGPELMGFVRYDTGGSCK</sequence>
<evidence type="ECO:0000256" key="4">
    <source>
        <dbReference type="SAM" id="SignalP"/>
    </source>
</evidence>
<evidence type="ECO:0000259" key="5">
    <source>
        <dbReference type="Pfam" id="PF08263"/>
    </source>
</evidence>
<accession>A0A151TDB1</accession>
<dbReference type="PANTHER" id="PTHR47988">
    <property type="entry name" value="SOMATIC EMBRYOGENESIS RECEPTOR KINASE 1"/>
    <property type="match status" value="1"/>
</dbReference>
<dbReference type="STRING" id="3821.A0A151TDB1"/>
<keyword evidence="3" id="KW-0677">Repeat</keyword>
<organism evidence="6 7">
    <name type="scientific">Cajanus cajan</name>
    <name type="common">Pigeon pea</name>
    <name type="synonym">Cajanus indicus</name>
    <dbReference type="NCBI Taxonomy" id="3821"/>
    <lineage>
        <taxon>Eukaryota</taxon>
        <taxon>Viridiplantae</taxon>
        <taxon>Streptophyta</taxon>
        <taxon>Embryophyta</taxon>
        <taxon>Tracheophyta</taxon>
        <taxon>Spermatophyta</taxon>
        <taxon>Magnoliopsida</taxon>
        <taxon>eudicotyledons</taxon>
        <taxon>Gunneridae</taxon>
        <taxon>Pentapetalae</taxon>
        <taxon>rosids</taxon>
        <taxon>fabids</taxon>
        <taxon>Fabales</taxon>
        <taxon>Fabaceae</taxon>
        <taxon>Papilionoideae</taxon>
        <taxon>50 kb inversion clade</taxon>
        <taxon>NPAAA clade</taxon>
        <taxon>indigoferoid/millettioid clade</taxon>
        <taxon>Phaseoleae</taxon>
        <taxon>Cajanus</taxon>
    </lineage>
</organism>
<dbReference type="AlphaFoldDB" id="A0A151TDB1"/>
<dbReference type="EMBL" id="CM003609">
    <property type="protein sequence ID" value="KYP65028.1"/>
    <property type="molecule type" value="Genomic_DNA"/>
</dbReference>
<feature type="chain" id="PRO_5007589018" description="Leucine-rich repeat-containing N-terminal plant-type domain-containing protein" evidence="4">
    <location>
        <begin position="33"/>
        <end position="201"/>
    </location>
</feature>
<dbReference type="Gramene" id="C.cajan_19089.t">
    <property type="protein sequence ID" value="C.cajan_19089.t"/>
    <property type="gene ID" value="C.cajan_19089"/>
</dbReference>
<keyword evidence="7" id="KW-1185">Reference proteome</keyword>
<dbReference type="InterPro" id="IPR032675">
    <property type="entry name" value="LRR_dom_sf"/>
</dbReference>
<name>A0A151TDB1_CAJCA</name>
<dbReference type="OMA" id="YDTGESC"/>
<keyword evidence="2 4" id="KW-0732">Signal</keyword>
<dbReference type="InterPro" id="IPR013210">
    <property type="entry name" value="LRR_N_plant-typ"/>
</dbReference>
<dbReference type="InterPro" id="IPR001611">
    <property type="entry name" value="Leu-rich_rpt"/>
</dbReference>
<dbReference type="SUPFAM" id="SSF52058">
    <property type="entry name" value="L domain-like"/>
    <property type="match status" value="1"/>
</dbReference>
<gene>
    <name evidence="6" type="ORF">KK1_019644</name>
</gene>
<dbReference type="FunFam" id="3.80.10.10:FF:000024">
    <property type="entry name" value="Somatic embryogenesis receptor kinase 1"/>
    <property type="match status" value="1"/>
</dbReference>
<evidence type="ECO:0000256" key="3">
    <source>
        <dbReference type="ARBA" id="ARBA00022737"/>
    </source>
</evidence>
<evidence type="ECO:0000313" key="6">
    <source>
        <dbReference type="EMBL" id="KYP65028.1"/>
    </source>
</evidence>
<dbReference type="Gene3D" id="3.80.10.10">
    <property type="entry name" value="Ribonuclease Inhibitor"/>
    <property type="match status" value="1"/>
</dbReference>
<feature type="domain" description="Leucine-rich repeat-containing N-terminal plant-type" evidence="5">
    <location>
        <begin position="33"/>
        <end position="72"/>
    </location>
</feature>
<dbReference type="Pfam" id="PF08263">
    <property type="entry name" value="LRRNT_2"/>
    <property type="match status" value="1"/>
</dbReference>
<proteinExistence type="predicted"/>